<evidence type="ECO:0000313" key="2">
    <source>
        <dbReference type="Proteomes" id="UP001241377"/>
    </source>
</evidence>
<evidence type="ECO:0000313" key="1">
    <source>
        <dbReference type="EMBL" id="KAJ9109434.1"/>
    </source>
</evidence>
<name>A0ACC2WCI0_9TREE</name>
<gene>
    <name evidence="1" type="ORF">QFC19_002187</name>
</gene>
<comment type="caution">
    <text evidence="1">The sequence shown here is derived from an EMBL/GenBank/DDBJ whole genome shotgun (WGS) entry which is preliminary data.</text>
</comment>
<keyword evidence="2" id="KW-1185">Reference proteome</keyword>
<reference evidence="1" key="1">
    <citation type="submission" date="2023-04" db="EMBL/GenBank/DDBJ databases">
        <title>Draft Genome sequencing of Naganishia species isolated from polar environments using Oxford Nanopore Technology.</title>
        <authorList>
            <person name="Leo P."/>
            <person name="Venkateswaran K."/>
        </authorList>
    </citation>
    <scope>NUCLEOTIDE SEQUENCE</scope>
    <source>
        <strain evidence="1">MNA-CCFEE 5261</strain>
    </source>
</reference>
<dbReference type="EMBL" id="JASBWR010000018">
    <property type="protein sequence ID" value="KAJ9109434.1"/>
    <property type="molecule type" value="Genomic_DNA"/>
</dbReference>
<accession>A0ACC2WCI0</accession>
<protein>
    <submittedName>
        <fullName evidence="1">Uncharacterized protein</fullName>
    </submittedName>
</protein>
<sequence length="311" mass="34962">MVFKFTIDTVLNKYVPYNRLNRLPKPIRRVLGSHHPKPVADYWIWIEILVSSFCGIALLEGVFKSHTVFTSHHVPMIIASYGATAILCFNAHQAPLAQPRSILMGHFVASLIGVCIQKLFLLSAGGRHHYWASGALSVGVASVAMSILNCVHPPAGASALLPSVDEHTREMSWWYLPVQLILSVLIICVAMITGNVIRKFPAYWWTPAVLKPSEKKDEEKELEKELKKEEKSEPKPKPKPVPRKFESDVHYVDQIDYVKITANGITIPSNLNVEDLNFIWLELVRQLIASSQPTPLKSPYRDDNSFNSSKS</sequence>
<organism evidence="1 2">
    <name type="scientific">Naganishia cerealis</name>
    <dbReference type="NCBI Taxonomy" id="610337"/>
    <lineage>
        <taxon>Eukaryota</taxon>
        <taxon>Fungi</taxon>
        <taxon>Dikarya</taxon>
        <taxon>Basidiomycota</taxon>
        <taxon>Agaricomycotina</taxon>
        <taxon>Tremellomycetes</taxon>
        <taxon>Filobasidiales</taxon>
        <taxon>Filobasidiaceae</taxon>
        <taxon>Naganishia</taxon>
    </lineage>
</organism>
<proteinExistence type="predicted"/>
<dbReference type="Proteomes" id="UP001241377">
    <property type="component" value="Unassembled WGS sequence"/>
</dbReference>